<dbReference type="InterPro" id="IPR006143">
    <property type="entry name" value="RND_pump_MFP"/>
</dbReference>
<organism evidence="7 8">
    <name type="scientific">Natronoflexus pectinivorans</name>
    <dbReference type="NCBI Taxonomy" id="682526"/>
    <lineage>
        <taxon>Bacteria</taxon>
        <taxon>Pseudomonadati</taxon>
        <taxon>Bacteroidota</taxon>
        <taxon>Bacteroidia</taxon>
        <taxon>Marinilabiliales</taxon>
        <taxon>Marinilabiliaceae</taxon>
        <taxon>Natronoflexus</taxon>
    </lineage>
</organism>
<proteinExistence type="inferred from homology"/>
<accession>A0A4R2GFV7</accession>
<dbReference type="InterPro" id="IPR058792">
    <property type="entry name" value="Beta-barrel_RND_2"/>
</dbReference>
<dbReference type="NCBIfam" id="TIGR01730">
    <property type="entry name" value="RND_mfp"/>
    <property type="match status" value="1"/>
</dbReference>
<dbReference type="GO" id="GO:0022857">
    <property type="term" value="F:transmembrane transporter activity"/>
    <property type="evidence" value="ECO:0007669"/>
    <property type="project" value="InterPro"/>
</dbReference>
<evidence type="ECO:0000256" key="4">
    <source>
        <dbReference type="SAM" id="Phobius"/>
    </source>
</evidence>
<comment type="similarity">
    <text evidence="1">Belongs to the membrane fusion protein (MFP) (TC 8.A.1) family.</text>
</comment>
<keyword evidence="8" id="KW-1185">Reference proteome</keyword>
<feature type="domain" description="CusB-like beta-barrel" evidence="5">
    <location>
        <begin position="238"/>
        <end position="313"/>
    </location>
</feature>
<evidence type="ECO:0000259" key="6">
    <source>
        <dbReference type="Pfam" id="PF25973"/>
    </source>
</evidence>
<dbReference type="PANTHER" id="PTHR30097:SF16">
    <property type="entry name" value="CATION EFFLUX SYSTEM (CZCB-LIKE)"/>
    <property type="match status" value="1"/>
</dbReference>
<dbReference type="InterPro" id="IPR051909">
    <property type="entry name" value="MFP_Cation_Efflux"/>
</dbReference>
<dbReference type="SUPFAM" id="SSF111369">
    <property type="entry name" value="HlyD-like secretion proteins"/>
    <property type="match status" value="1"/>
</dbReference>
<comment type="caution">
    <text evidence="7">The sequence shown here is derived from an EMBL/GenBank/DDBJ whole genome shotgun (WGS) entry which is preliminary data.</text>
</comment>
<dbReference type="FunFam" id="2.40.30.170:FF:000010">
    <property type="entry name" value="Efflux RND transporter periplasmic adaptor subunit"/>
    <property type="match status" value="1"/>
</dbReference>
<keyword evidence="2" id="KW-0813">Transport</keyword>
<dbReference type="PANTHER" id="PTHR30097">
    <property type="entry name" value="CATION EFFLUX SYSTEM PROTEIN CUSB"/>
    <property type="match status" value="1"/>
</dbReference>
<dbReference type="OrthoDB" id="998050at2"/>
<keyword evidence="4" id="KW-1133">Transmembrane helix</keyword>
<keyword evidence="4" id="KW-0812">Transmembrane</keyword>
<dbReference type="RefSeq" id="WP_132434401.1">
    <property type="nucleotide sequence ID" value="NZ_SLWK01000010.1"/>
</dbReference>
<dbReference type="Gene3D" id="2.40.420.20">
    <property type="match status" value="1"/>
</dbReference>
<dbReference type="Gene3D" id="2.40.50.100">
    <property type="match status" value="1"/>
</dbReference>
<evidence type="ECO:0000313" key="7">
    <source>
        <dbReference type="EMBL" id="TCO07061.1"/>
    </source>
</evidence>
<feature type="coiled-coil region" evidence="3">
    <location>
        <begin position="129"/>
        <end position="187"/>
    </location>
</feature>
<evidence type="ECO:0000256" key="3">
    <source>
        <dbReference type="SAM" id="Coils"/>
    </source>
</evidence>
<dbReference type="EMBL" id="SLWK01000010">
    <property type="protein sequence ID" value="TCO07061.1"/>
    <property type="molecule type" value="Genomic_DNA"/>
</dbReference>
<dbReference type="GO" id="GO:0016020">
    <property type="term" value="C:membrane"/>
    <property type="evidence" value="ECO:0007669"/>
    <property type="project" value="InterPro"/>
</dbReference>
<sequence length="381" mass="42735">MTTQKTTSKAARNRNIILGGIILVMVLAIIIPQFRSEPEPETAGMHYQRINDNIFIPEESPIRKSIRIEAVALDTIRSMVSAPASVEANPSKRANIFPPFGGRIVQLFVNMGQSVTTGKALFELYSPDIAEVQTEFISARSALNQAERDLRRKEDLHERGITPLRELEEARTEYEIAQSEMNGATMKMQILGISEDEMGKPLIVRSPINGRVVDLAVAPGEFIVEPEEPLMIVADLSNVWVSASIQEKDIRYVKPGTLAEARFPAWPGDVYEGTVLFVSDILDAETRTTRVRIEFENEDRKLKPGMFATVRLLSDPTPNLVIDPRAVLQRRDYSYVYVEQAPFTFEKRKVVTGQMFDEKIVILSGLNEGEMVITQNAVMLP</sequence>
<dbReference type="InterPro" id="IPR058647">
    <property type="entry name" value="BSH_CzcB-like"/>
</dbReference>
<dbReference type="Pfam" id="PF25954">
    <property type="entry name" value="Beta-barrel_RND_2"/>
    <property type="match status" value="1"/>
</dbReference>
<dbReference type="Gene3D" id="1.10.287.470">
    <property type="entry name" value="Helix hairpin bin"/>
    <property type="match status" value="1"/>
</dbReference>
<dbReference type="Proteomes" id="UP000295221">
    <property type="component" value="Unassembled WGS sequence"/>
</dbReference>
<dbReference type="Pfam" id="PF25973">
    <property type="entry name" value="BSH_CzcB"/>
    <property type="match status" value="1"/>
</dbReference>
<keyword evidence="4" id="KW-0472">Membrane</keyword>
<evidence type="ECO:0000256" key="1">
    <source>
        <dbReference type="ARBA" id="ARBA00009477"/>
    </source>
</evidence>
<gene>
    <name evidence="7" type="ORF">EV194_11060</name>
</gene>
<protein>
    <submittedName>
        <fullName evidence="7">Cobalt-zinc-cadmium efflux system membrane fusion protein</fullName>
    </submittedName>
</protein>
<dbReference type="Gene3D" id="2.40.30.170">
    <property type="match status" value="1"/>
</dbReference>
<keyword evidence="3" id="KW-0175">Coiled coil</keyword>
<evidence type="ECO:0000256" key="2">
    <source>
        <dbReference type="ARBA" id="ARBA00022448"/>
    </source>
</evidence>
<evidence type="ECO:0000313" key="8">
    <source>
        <dbReference type="Proteomes" id="UP000295221"/>
    </source>
</evidence>
<evidence type="ECO:0000259" key="5">
    <source>
        <dbReference type="Pfam" id="PF25954"/>
    </source>
</evidence>
<name>A0A4R2GFV7_9BACT</name>
<feature type="transmembrane region" description="Helical" evidence="4">
    <location>
        <begin position="16"/>
        <end position="34"/>
    </location>
</feature>
<dbReference type="AlphaFoldDB" id="A0A4R2GFV7"/>
<reference evidence="7 8" key="1">
    <citation type="submission" date="2019-03" db="EMBL/GenBank/DDBJ databases">
        <title>Genomic Encyclopedia of Type Strains, Phase IV (KMG-IV): sequencing the most valuable type-strain genomes for metagenomic binning, comparative biology and taxonomic classification.</title>
        <authorList>
            <person name="Goeker M."/>
        </authorList>
    </citation>
    <scope>NUCLEOTIDE SEQUENCE [LARGE SCALE GENOMIC DNA]</scope>
    <source>
        <strain evidence="7 8">DSM 24179</strain>
    </source>
</reference>
<feature type="domain" description="CzcB-like barrel-sandwich hybrid" evidence="6">
    <location>
        <begin position="94"/>
        <end position="235"/>
    </location>
</feature>